<dbReference type="RefSeq" id="WP_377579883.1">
    <property type="nucleotide sequence ID" value="NZ_JBHTKA010000004.1"/>
</dbReference>
<dbReference type="Proteomes" id="UP001597112">
    <property type="component" value="Unassembled WGS sequence"/>
</dbReference>
<feature type="compositionally biased region" description="Polar residues" evidence="1">
    <location>
        <begin position="136"/>
        <end position="155"/>
    </location>
</feature>
<feature type="compositionally biased region" description="Basic and acidic residues" evidence="1">
    <location>
        <begin position="238"/>
        <end position="253"/>
    </location>
</feature>
<sequence length="471" mass="52671">MKSLPEKDFWNNIKTRLSNYTEEPEDDWDDIAAIISPSRYDARKWIELSQDIASAVVLVLLLLFTVNTTDTIPARDEIAGINSATDTHKSAEELTRGREPASVNEQKKHHDARTDAENQKIKSETSSGKTGIPVQDSGNSESINTSTAQNTSISNVHKKKYSNNNLYTAKQTTSEKPTDLTIDTQENNDRISTSAESDSIKNADSINANGTTNNQSATRNHSSEIAKEDSAKNITKTDSIEDKETVKKEEQQQKKRAKKFHPAIYFTVSPSLAYQKIVPAKNDAINITELKSDGIFSSNRLGLSIDGGFQIPVTQAIEVYAGLSYYQQNQTITYKYSAGAVEEIEGNPDEDYIIKPGIKQKEFSYAMRNAGISAGFFYRLKTDKLMHKIGAGLQYQKGFLRAGGGDTYSNRSSNYFNYQLLYRLELAVNTRTNFYIQPSFTHAIRASESLQEPFTLKPYRAAIGIGMIYRF</sequence>
<comment type="caution">
    <text evidence="2">The sequence shown here is derived from an EMBL/GenBank/DDBJ whole genome shotgun (WGS) entry which is preliminary data.</text>
</comment>
<keyword evidence="3" id="KW-1185">Reference proteome</keyword>
<gene>
    <name evidence="2" type="ORF">ACFQ21_14160</name>
</gene>
<feature type="compositionally biased region" description="Polar residues" evidence="1">
    <location>
        <begin position="162"/>
        <end position="220"/>
    </location>
</feature>
<evidence type="ECO:0000313" key="2">
    <source>
        <dbReference type="EMBL" id="MFD1000464.1"/>
    </source>
</evidence>
<accession>A0ABW3K4D0</accession>
<feature type="compositionally biased region" description="Basic and acidic residues" evidence="1">
    <location>
        <begin position="86"/>
        <end position="123"/>
    </location>
</feature>
<reference evidence="3" key="1">
    <citation type="journal article" date="2019" name="Int. J. Syst. Evol. Microbiol.">
        <title>The Global Catalogue of Microorganisms (GCM) 10K type strain sequencing project: providing services to taxonomists for standard genome sequencing and annotation.</title>
        <authorList>
            <consortium name="The Broad Institute Genomics Platform"/>
            <consortium name="The Broad Institute Genome Sequencing Center for Infectious Disease"/>
            <person name="Wu L."/>
            <person name="Ma J."/>
        </authorList>
    </citation>
    <scope>NUCLEOTIDE SEQUENCE [LARGE SCALE GENOMIC DNA]</scope>
    <source>
        <strain evidence="3">CCUG 58938</strain>
    </source>
</reference>
<feature type="region of interest" description="Disordered" evidence="1">
    <location>
        <begin position="83"/>
        <end position="255"/>
    </location>
</feature>
<name>A0ABW3K4D0_9BACT</name>
<organism evidence="2 3">
    <name type="scientific">Ohtaekwangia kribbensis</name>
    <dbReference type="NCBI Taxonomy" id="688913"/>
    <lineage>
        <taxon>Bacteria</taxon>
        <taxon>Pseudomonadati</taxon>
        <taxon>Bacteroidota</taxon>
        <taxon>Cytophagia</taxon>
        <taxon>Cytophagales</taxon>
        <taxon>Fulvivirgaceae</taxon>
        <taxon>Ohtaekwangia</taxon>
    </lineage>
</organism>
<dbReference type="EMBL" id="JBHTKA010000004">
    <property type="protein sequence ID" value="MFD1000464.1"/>
    <property type="molecule type" value="Genomic_DNA"/>
</dbReference>
<feature type="compositionally biased region" description="Basic and acidic residues" evidence="1">
    <location>
        <begin position="221"/>
        <end position="231"/>
    </location>
</feature>
<protein>
    <recommendedName>
        <fullName evidence="4">Outer membrane protein beta-barrel domain-containing protein</fullName>
    </recommendedName>
</protein>
<evidence type="ECO:0000256" key="1">
    <source>
        <dbReference type="SAM" id="MobiDB-lite"/>
    </source>
</evidence>
<evidence type="ECO:0000313" key="3">
    <source>
        <dbReference type="Proteomes" id="UP001597112"/>
    </source>
</evidence>
<evidence type="ECO:0008006" key="4">
    <source>
        <dbReference type="Google" id="ProtNLM"/>
    </source>
</evidence>
<proteinExistence type="predicted"/>